<dbReference type="Pfam" id="PF07445">
    <property type="entry name" value="PriC"/>
    <property type="match status" value="1"/>
</dbReference>
<accession>A0ABS5SZV6</accession>
<organism evidence="1 2">
    <name type="scientific">Rosenbergiella gaditana</name>
    <dbReference type="NCBI Taxonomy" id="2726987"/>
    <lineage>
        <taxon>Bacteria</taxon>
        <taxon>Pseudomonadati</taxon>
        <taxon>Pseudomonadota</taxon>
        <taxon>Gammaproteobacteria</taxon>
        <taxon>Enterobacterales</taxon>
        <taxon>Erwiniaceae</taxon>
        <taxon>Rosenbergiella</taxon>
    </lineage>
</organism>
<evidence type="ECO:0000313" key="1">
    <source>
        <dbReference type="EMBL" id="MBT0724740.1"/>
    </source>
</evidence>
<sequence length="163" mass="18701">MNQKVVINQLRKLVDHLTNQVKGLGNPRLKAIGFERQLFKNHYATLNGYLQECAHTLNNLEQSDPSLSTKQWQLEHLVEQCQAIQKVIHTLPAGKINIVTPQEELAGYERRLLKMVADLEHQVATASGFHEQQQLLSTLASTRQRLTRCQTAQKDYSWKKNMS</sequence>
<dbReference type="EMBL" id="JABBFR010000012">
    <property type="protein sequence ID" value="MBT0724740.1"/>
    <property type="molecule type" value="Genomic_DNA"/>
</dbReference>
<dbReference type="InterPro" id="IPR010890">
    <property type="entry name" value="PriC"/>
</dbReference>
<name>A0ABS5SZV6_9GAMM</name>
<dbReference type="Gene3D" id="1.20.1270.340">
    <property type="match status" value="1"/>
</dbReference>
<protein>
    <recommendedName>
        <fullName evidence="3">Restart primosome assembly protein PriC</fullName>
    </recommendedName>
</protein>
<proteinExistence type="predicted"/>
<dbReference type="RefSeq" id="WP_214237403.1">
    <property type="nucleotide sequence ID" value="NZ_JABBFR010000012.1"/>
</dbReference>
<evidence type="ECO:0008006" key="3">
    <source>
        <dbReference type="Google" id="ProtNLM"/>
    </source>
</evidence>
<dbReference type="Proteomes" id="UP000790096">
    <property type="component" value="Unassembled WGS sequence"/>
</dbReference>
<gene>
    <name evidence="1" type="ORF">HH682_09905</name>
</gene>
<evidence type="ECO:0000313" key="2">
    <source>
        <dbReference type="Proteomes" id="UP000790096"/>
    </source>
</evidence>
<comment type="caution">
    <text evidence="1">The sequence shown here is derived from an EMBL/GenBank/DDBJ whole genome shotgun (WGS) entry which is preliminary data.</text>
</comment>
<reference evidence="1 2" key="1">
    <citation type="submission" date="2020-04" db="EMBL/GenBank/DDBJ databases">
        <title>Genome sequencing of Rosenbergiella species.</title>
        <authorList>
            <person name="Alvarez-Perez S."/>
            <person name="Lievens B."/>
        </authorList>
    </citation>
    <scope>NUCLEOTIDE SEQUENCE [LARGE SCALE GENOMIC DNA]</scope>
    <source>
        <strain evidence="1 2">S61</strain>
    </source>
</reference>
<keyword evidence="2" id="KW-1185">Reference proteome</keyword>
<dbReference type="InterPro" id="IPR038338">
    <property type="entry name" value="PriC_sf"/>
</dbReference>